<feature type="domain" description="SWIM-type" evidence="3">
    <location>
        <begin position="234"/>
        <end position="266"/>
    </location>
</feature>
<feature type="compositionally biased region" description="Basic residues" evidence="2">
    <location>
        <begin position="321"/>
        <end position="334"/>
    </location>
</feature>
<evidence type="ECO:0000259" key="3">
    <source>
        <dbReference type="PROSITE" id="PS50966"/>
    </source>
</evidence>
<organism evidence="4 5">
    <name type="scientific">Aphanomyces astaci</name>
    <name type="common">Crayfish plague agent</name>
    <dbReference type="NCBI Taxonomy" id="112090"/>
    <lineage>
        <taxon>Eukaryota</taxon>
        <taxon>Sar</taxon>
        <taxon>Stramenopiles</taxon>
        <taxon>Oomycota</taxon>
        <taxon>Saprolegniomycetes</taxon>
        <taxon>Saprolegniales</taxon>
        <taxon>Verrucalvaceae</taxon>
        <taxon>Aphanomyces</taxon>
    </lineage>
</organism>
<keyword evidence="1" id="KW-0862">Zinc</keyword>
<accession>A0A6A4YZT9</accession>
<dbReference type="Pfam" id="PF10551">
    <property type="entry name" value="MULE"/>
    <property type="match status" value="1"/>
</dbReference>
<name>A0A6A4YZT9_APHAT</name>
<evidence type="ECO:0000256" key="2">
    <source>
        <dbReference type="SAM" id="MobiDB-lite"/>
    </source>
</evidence>
<evidence type="ECO:0000256" key="1">
    <source>
        <dbReference type="PROSITE-ProRule" id="PRU00325"/>
    </source>
</evidence>
<feature type="non-terminal residue" evidence="4">
    <location>
        <position position="1"/>
    </location>
</feature>
<evidence type="ECO:0000313" key="5">
    <source>
        <dbReference type="Proteomes" id="UP000469452"/>
    </source>
</evidence>
<proteinExistence type="predicted"/>
<feature type="region of interest" description="Disordered" evidence="2">
    <location>
        <begin position="309"/>
        <end position="334"/>
    </location>
</feature>
<dbReference type="EMBL" id="VJMI01021324">
    <property type="protein sequence ID" value="KAF0702007.1"/>
    <property type="molecule type" value="Genomic_DNA"/>
</dbReference>
<dbReference type="PANTHER" id="PTHR31973">
    <property type="entry name" value="POLYPROTEIN, PUTATIVE-RELATED"/>
    <property type="match status" value="1"/>
</dbReference>
<dbReference type="VEuPathDB" id="FungiDB:H257_18711"/>
<gene>
    <name evidence="4" type="ORF">AaE_016184</name>
</gene>
<protein>
    <recommendedName>
        <fullName evidence="3">SWIM-type domain-containing protein</fullName>
    </recommendedName>
</protein>
<dbReference type="GO" id="GO:0008270">
    <property type="term" value="F:zinc ion binding"/>
    <property type="evidence" value="ECO:0007669"/>
    <property type="project" value="UniProtKB-KW"/>
</dbReference>
<keyword evidence="1" id="KW-0863">Zinc-finger</keyword>
<sequence>LAIVPVEDGPNWTWFLNHAKAAGTMDKNPVILSDRQKGLINACNTVCPQSPHRFCMQHIVANIRSTKGLWLTQAEEGLAYRMARSDSSDTFELLGQKMSEVNPGALRYLTNENNLQRANWVTYAFSKPTYNNVTSNLGESANKWLGVDLRSSNAVQLHFKYLLHLLVNLNARRENAMTWTPEGITPYQLREYSKTSLAAQSITLLVSKPGREFMALYKNAACAVSRFAISHMWRRVDVVLRTCDCKMWLDHSKPCIHAVACLNSLQQDPLTFYNAYYSRSHYKQIYSAFLTPVAPLDLVRDTWSQAPQALLGSDQSSKPGPKPKKRKKSRGMRS</sequence>
<dbReference type="Proteomes" id="UP000469452">
    <property type="component" value="Unassembled WGS sequence"/>
</dbReference>
<dbReference type="AlphaFoldDB" id="A0A6A4YZT9"/>
<dbReference type="InterPro" id="IPR007527">
    <property type="entry name" value="Znf_SWIM"/>
</dbReference>
<dbReference type="PANTHER" id="PTHR31973:SF187">
    <property type="entry name" value="MUTATOR TRANSPOSASE MUDRA PROTEIN"/>
    <property type="match status" value="1"/>
</dbReference>
<reference evidence="4 5" key="1">
    <citation type="submission" date="2019-06" db="EMBL/GenBank/DDBJ databases">
        <title>Genomics analysis of Aphanomyces spp. identifies a new class of oomycete effector associated with host adaptation.</title>
        <authorList>
            <person name="Gaulin E."/>
        </authorList>
    </citation>
    <scope>NUCLEOTIDE SEQUENCE [LARGE SCALE GENOMIC DNA]</scope>
    <source>
        <strain evidence="4 5">E</strain>
    </source>
</reference>
<dbReference type="VEuPathDB" id="FungiDB:H257_15065"/>
<evidence type="ECO:0000313" key="4">
    <source>
        <dbReference type="EMBL" id="KAF0702007.1"/>
    </source>
</evidence>
<dbReference type="PROSITE" id="PS50966">
    <property type="entry name" value="ZF_SWIM"/>
    <property type="match status" value="1"/>
</dbReference>
<comment type="caution">
    <text evidence="4">The sequence shown here is derived from an EMBL/GenBank/DDBJ whole genome shotgun (WGS) entry which is preliminary data.</text>
</comment>
<keyword evidence="1" id="KW-0479">Metal-binding</keyword>
<dbReference type="Pfam" id="PF04434">
    <property type="entry name" value="SWIM"/>
    <property type="match status" value="1"/>
</dbReference>
<dbReference type="InterPro" id="IPR018289">
    <property type="entry name" value="MULE_transposase_dom"/>
</dbReference>